<comment type="similarity">
    <text evidence="2">Belongs to the COMM domain-containing protein 5 family.</text>
</comment>
<evidence type="ECO:0000259" key="3">
    <source>
        <dbReference type="PROSITE" id="PS51269"/>
    </source>
</evidence>
<organism evidence="4">
    <name type="scientific">Ixodes ricinus</name>
    <name type="common">Common tick</name>
    <name type="synonym">Acarus ricinus</name>
    <dbReference type="NCBI Taxonomy" id="34613"/>
    <lineage>
        <taxon>Eukaryota</taxon>
        <taxon>Metazoa</taxon>
        <taxon>Ecdysozoa</taxon>
        <taxon>Arthropoda</taxon>
        <taxon>Chelicerata</taxon>
        <taxon>Arachnida</taxon>
        <taxon>Acari</taxon>
        <taxon>Parasitiformes</taxon>
        <taxon>Ixodida</taxon>
        <taxon>Ixodoidea</taxon>
        <taxon>Ixodidae</taxon>
        <taxon>Ixodinae</taxon>
        <taxon>Ixodes</taxon>
    </lineage>
</organism>
<dbReference type="InterPro" id="IPR037357">
    <property type="entry name" value="COMMD5"/>
</dbReference>
<name>A0A0K8R7T5_IXORI</name>
<dbReference type="Pfam" id="PF07258">
    <property type="entry name" value="COMM_domain"/>
    <property type="match status" value="1"/>
</dbReference>
<dbReference type="EMBL" id="GADI01006601">
    <property type="protein sequence ID" value="JAA67207.1"/>
    <property type="molecule type" value="mRNA"/>
</dbReference>
<reference evidence="4" key="1">
    <citation type="submission" date="2012-12" db="EMBL/GenBank/DDBJ databases">
        <title>Identification and characterization of a phenylalanine ammonia-lyase gene family in Isatis indigotica Fort.</title>
        <authorList>
            <person name="Liu Q."/>
            <person name="Chen J."/>
            <person name="Zhou X."/>
            <person name="Di P."/>
            <person name="Xiao Y."/>
            <person name="Xuan H."/>
            <person name="Zhang L."/>
            <person name="Chen W."/>
        </authorList>
    </citation>
    <scope>NUCLEOTIDE SEQUENCE</scope>
    <source>
        <tissue evidence="4">Salivary gland</tissue>
    </source>
</reference>
<proteinExistence type="evidence at transcript level"/>
<dbReference type="PANTHER" id="PTHR15666">
    <property type="entry name" value="COMM DOMAIN CONTAINING PROTEIN 5"/>
    <property type="match status" value="1"/>
</dbReference>
<feature type="domain" description="COMM" evidence="3">
    <location>
        <begin position="141"/>
        <end position="205"/>
    </location>
</feature>
<dbReference type="PANTHER" id="PTHR15666:SF1">
    <property type="entry name" value="COMM DOMAIN-CONTAINING PROTEIN 5"/>
    <property type="match status" value="1"/>
</dbReference>
<accession>A0A0K8R7T5</accession>
<sequence>MAAGVGGVTEKTLFLGPKIPKEVKSLKKLLPGLDKQTFRSLLKIAVADFEGRQIPVDAYPDLRSSSPDPDGLDVVFSGLHTLLRAALRLPTTVLKQETFKEDLEVLRIPGEFVEDLASIVFGPRRTNIDQKTIDGAPSYPTLESLRWRIDVSISTNVLSRALEPSILMEMDTSDGKSHSFEVQRAEFHKLRHAVATALKEMEELEKKVDKIPVQSLQ</sequence>
<evidence type="ECO:0000256" key="2">
    <source>
        <dbReference type="ARBA" id="ARBA00093452"/>
    </source>
</evidence>
<dbReference type="InterPro" id="IPR017920">
    <property type="entry name" value="COMM"/>
</dbReference>
<dbReference type="PROSITE" id="PS51269">
    <property type="entry name" value="COMM"/>
    <property type="match status" value="1"/>
</dbReference>
<protein>
    <recommendedName>
        <fullName evidence="1">COMM domain-containing protein 5</fullName>
    </recommendedName>
</protein>
<dbReference type="AlphaFoldDB" id="A0A0K8R7T5"/>
<evidence type="ECO:0000313" key="4">
    <source>
        <dbReference type="EMBL" id="JAA67207.1"/>
    </source>
</evidence>
<dbReference type="GO" id="GO:0005634">
    <property type="term" value="C:nucleus"/>
    <property type="evidence" value="ECO:0007669"/>
    <property type="project" value="TreeGrafter"/>
</dbReference>
<evidence type="ECO:0000256" key="1">
    <source>
        <dbReference type="ARBA" id="ARBA00016556"/>
    </source>
</evidence>